<evidence type="ECO:0000313" key="2">
    <source>
        <dbReference type="Proteomes" id="UP001153332"/>
    </source>
</evidence>
<proteinExistence type="predicted"/>
<comment type="caution">
    <text evidence="1">The sequence shown here is derived from an EMBL/GenBank/DDBJ whole genome shotgun (WGS) entry which is preliminary data.</text>
</comment>
<keyword evidence="2" id="KW-1185">Reference proteome</keyword>
<sequence>MERIQGEPLPRAWDKMSEEALEGILKQLKGYIQELRSLEPPPGTGVESCFGSSLYDSRIPRGNPRFGPFKTIQEFHFWLRHDYKIEDYAGPDPGKGQVWRDAVDVTRLQDGPWPPPKFTHGDLNPFNILVRDGKVVGIIDWEFSGWYPDYWEYTTAWFGNRTRLLWQGLLDKFLDPPLPDVFRMEEIRNRWWGEF</sequence>
<protein>
    <submittedName>
        <fullName evidence="1">Uncharacterized protein</fullName>
    </submittedName>
</protein>
<dbReference type="Proteomes" id="UP001153332">
    <property type="component" value="Unassembled WGS sequence"/>
</dbReference>
<evidence type="ECO:0000313" key="1">
    <source>
        <dbReference type="EMBL" id="KAJ8133483.1"/>
    </source>
</evidence>
<dbReference type="EMBL" id="JAPUUL010000010">
    <property type="protein sequence ID" value="KAJ8133483.1"/>
    <property type="molecule type" value="Genomic_DNA"/>
</dbReference>
<reference evidence="1" key="1">
    <citation type="submission" date="2022-12" db="EMBL/GenBank/DDBJ databases">
        <title>Genome Sequence of Lasiodiplodia mahajangana.</title>
        <authorList>
            <person name="Buettner E."/>
        </authorList>
    </citation>
    <scope>NUCLEOTIDE SEQUENCE</scope>
    <source>
        <strain evidence="1">VT137</strain>
    </source>
</reference>
<accession>A0ACC2K1N1</accession>
<gene>
    <name evidence="1" type="ORF">O1611_g137</name>
</gene>
<organism evidence="1 2">
    <name type="scientific">Lasiodiplodia mahajangana</name>
    <dbReference type="NCBI Taxonomy" id="1108764"/>
    <lineage>
        <taxon>Eukaryota</taxon>
        <taxon>Fungi</taxon>
        <taxon>Dikarya</taxon>
        <taxon>Ascomycota</taxon>
        <taxon>Pezizomycotina</taxon>
        <taxon>Dothideomycetes</taxon>
        <taxon>Dothideomycetes incertae sedis</taxon>
        <taxon>Botryosphaeriales</taxon>
        <taxon>Botryosphaeriaceae</taxon>
        <taxon>Lasiodiplodia</taxon>
    </lineage>
</organism>
<name>A0ACC2K1N1_9PEZI</name>